<dbReference type="InterPro" id="IPR003789">
    <property type="entry name" value="Asn/Gln_tRNA_amidoTrase-B-like"/>
</dbReference>
<feature type="domain" description="Asn/Gln amidotransferase" evidence="11">
    <location>
        <begin position="358"/>
        <end position="418"/>
    </location>
</feature>
<dbReference type="InterPro" id="IPR042114">
    <property type="entry name" value="GatB_C_1"/>
</dbReference>
<dbReference type="InterPro" id="IPR014746">
    <property type="entry name" value="Gln_synth/guanido_kin_cat_dom"/>
</dbReference>
<proteinExistence type="inferred from homology"/>
<sequence>MNKYFPIIGLEIHVELNTKSKMFCQCSADYFNKKPNSVVCPVCLGLPGALPVPNKKAIEYTQFIAKALNCKLNQKSKFDRKHYFYPDLPKGYQISQYDQPFANNGFLLINNKKFRIQRVHLEEDAGKLIHKSNATYVDFNRAGVPLVEIVTKPDFDNSTDIKDFLEYLHLLIQQYLKVSNANMEEGSMRLEPNISLTQKKGELPDYKIEVKNINSFKFVKKAVDFEIDRQTRLLNKNVKLKNETRGYDENKAITFSQRTKEEAKDYRYFPEPDIPPFTFLKKDLDQIKLPELPDEKLQRYKSELKLTHNQALLLIKDVRKAELFEKLTLKENSLSNAGKIANFIINRAYDKNMKILEPEQIDKQVISKAIKVVLKSNQKAVNDYSLGKENALFFILGQVIRVIGKNINIKELKSELIKQINSIK</sequence>
<dbReference type="SUPFAM" id="SSF89095">
    <property type="entry name" value="GatB/YqeY motif"/>
    <property type="match status" value="1"/>
</dbReference>
<dbReference type="NCBIfam" id="TIGR00133">
    <property type="entry name" value="gatB"/>
    <property type="match status" value="1"/>
</dbReference>
<dbReference type="GO" id="GO:0050566">
    <property type="term" value="F:asparaginyl-tRNA synthase (glutamine-hydrolyzing) activity"/>
    <property type="evidence" value="ECO:0007669"/>
    <property type="project" value="RHEA"/>
</dbReference>
<dbReference type="AlphaFoldDB" id="A0A1F7HIY4"/>
<feature type="domain" description="Aspartyl/Glutamyl-tRNA(Gln) amidotransferase subunit B/E catalytic" evidence="12">
    <location>
        <begin position="7"/>
        <end position="279"/>
    </location>
</feature>
<evidence type="ECO:0000256" key="10">
    <source>
        <dbReference type="HAMAP-Rule" id="MF_00121"/>
    </source>
</evidence>
<dbReference type="GO" id="GO:0005524">
    <property type="term" value="F:ATP binding"/>
    <property type="evidence" value="ECO:0007669"/>
    <property type="project" value="UniProtKB-KW"/>
</dbReference>
<reference evidence="13 14" key="1">
    <citation type="journal article" date="2016" name="Nat. Commun.">
        <title>Thousands of microbial genomes shed light on interconnected biogeochemical processes in an aquifer system.</title>
        <authorList>
            <person name="Anantharaman K."/>
            <person name="Brown C.T."/>
            <person name="Hug L.A."/>
            <person name="Sharon I."/>
            <person name="Castelle C.J."/>
            <person name="Probst A.J."/>
            <person name="Thomas B.C."/>
            <person name="Singh A."/>
            <person name="Wilkins M.J."/>
            <person name="Karaoz U."/>
            <person name="Brodie E.L."/>
            <person name="Williams K.H."/>
            <person name="Hubbard S.S."/>
            <person name="Banfield J.F."/>
        </authorList>
    </citation>
    <scope>NUCLEOTIDE SEQUENCE [LARGE SCALE GENOMIC DNA]</scope>
</reference>
<evidence type="ECO:0000256" key="4">
    <source>
        <dbReference type="ARBA" id="ARBA00022741"/>
    </source>
</evidence>
<evidence type="ECO:0000256" key="5">
    <source>
        <dbReference type="ARBA" id="ARBA00022840"/>
    </source>
</evidence>
<evidence type="ECO:0000256" key="7">
    <source>
        <dbReference type="ARBA" id="ARBA00024799"/>
    </source>
</evidence>
<dbReference type="InterPro" id="IPR006075">
    <property type="entry name" value="Asn/Gln-tRNA_Trfase_suB/E_cat"/>
</dbReference>
<evidence type="ECO:0000259" key="11">
    <source>
        <dbReference type="Pfam" id="PF02637"/>
    </source>
</evidence>
<accession>A0A1F7HIY4</accession>
<comment type="catalytic activity">
    <reaction evidence="9 10">
        <text>L-glutamyl-tRNA(Gln) + L-glutamine + ATP + H2O = L-glutaminyl-tRNA(Gln) + L-glutamate + ADP + phosphate + H(+)</text>
        <dbReference type="Rhea" id="RHEA:17521"/>
        <dbReference type="Rhea" id="RHEA-COMP:9681"/>
        <dbReference type="Rhea" id="RHEA-COMP:9684"/>
        <dbReference type="ChEBI" id="CHEBI:15377"/>
        <dbReference type="ChEBI" id="CHEBI:15378"/>
        <dbReference type="ChEBI" id="CHEBI:29985"/>
        <dbReference type="ChEBI" id="CHEBI:30616"/>
        <dbReference type="ChEBI" id="CHEBI:43474"/>
        <dbReference type="ChEBI" id="CHEBI:58359"/>
        <dbReference type="ChEBI" id="CHEBI:78520"/>
        <dbReference type="ChEBI" id="CHEBI:78521"/>
        <dbReference type="ChEBI" id="CHEBI:456216"/>
    </reaction>
</comment>
<dbReference type="NCBIfam" id="NF004012">
    <property type="entry name" value="PRK05477.1-2"/>
    <property type="match status" value="1"/>
</dbReference>
<evidence type="ECO:0000256" key="1">
    <source>
        <dbReference type="ARBA" id="ARBA00005306"/>
    </source>
</evidence>
<comment type="caution">
    <text evidence="13">The sequence shown here is derived from an EMBL/GenBank/DDBJ whole genome shotgun (WGS) entry which is preliminary data.</text>
</comment>
<dbReference type="Pfam" id="PF02934">
    <property type="entry name" value="GatB_N"/>
    <property type="match status" value="1"/>
</dbReference>
<dbReference type="Pfam" id="PF02637">
    <property type="entry name" value="GatB_Yqey"/>
    <property type="match status" value="1"/>
</dbReference>
<organism evidence="13 14">
    <name type="scientific">Candidatus Roizmanbacteria bacterium RIFCSPHIGHO2_12_FULL_33_9</name>
    <dbReference type="NCBI Taxonomy" id="1802045"/>
    <lineage>
        <taxon>Bacteria</taxon>
        <taxon>Candidatus Roizmaniibacteriota</taxon>
    </lineage>
</organism>
<evidence type="ECO:0000256" key="2">
    <source>
        <dbReference type="ARBA" id="ARBA00011123"/>
    </source>
</evidence>
<dbReference type="GO" id="GO:0050567">
    <property type="term" value="F:glutaminyl-tRNA synthase (glutamine-hydrolyzing) activity"/>
    <property type="evidence" value="ECO:0007669"/>
    <property type="project" value="UniProtKB-UniRule"/>
</dbReference>
<dbReference type="EC" id="6.3.5.-" evidence="10"/>
<keyword evidence="6 10" id="KW-0648">Protein biosynthesis</keyword>
<comment type="catalytic activity">
    <reaction evidence="8 10">
        <text>L-aspartyl-tRNA(Asn) + L-glutamine + ATP + H2O = L-asparaginyl-tRNA(Asn) + L-glutamate + ADP + phosphate + 2 H(+)</text>
        <dbReference type="Rhea" id="RHEA:14513"/>
        <dbReference type="Rhea" id="RHEA-COMP:9674"/>
        <dbReference type="Rhea" id="RHEA-COMP:9677"/>
        <dbReference type="ChEBI" id="CHEBI:15377"/>
        <dbReference type="ChEBI" id="CHEBI:15378"/>
        <dbReference type="ChEBI" id="CHEBI:29985"/>
        <dbReference type="ChEBI" id="CHEBI:30616"/>
        <dbReference type="ChEBI" id="CHEBI:43474"/>
        <dbReference type="ChEBI" id="CHEBI:58359"/>
        <dbReference type="ChEBI" id="CHEBI:78515"/>
        <dbReference type="ChEBI" id="CHEBI:78516"/>
        <dbReference type="ChEBI" id="CHEBI:456216"/>
    </reaction>
</comment>
<evidence type="ECO:0000256" key="6">
    <source>
        <dbReference type="ARBA" id="ARBA00022917"/>
    </source>
</evidence>
<dbReference type="SUPFAM" id="SSF55931">
    <property type="entry name" value="Glutamine synthetase/guanido kinase"/>
    <property type="match status" value="1"/>
</dbReference>
<name>A0A1F7HIY4_9BACT</name>
<dbReference type="InterPro" id="IPR023168">
    <property type="entry name" value="GatB_Yqey_C_2"/>
</dbReference>
<evidence type="ECO:0000256" key="9">
    <source>
        <dbReference type="ARBA" id="ARBA00047913"/>
    </source>
</evidence>
<evidence type="ECO:0000259" key="12">
    <source>
        <dbReference type="Pfam" id="PF02934"/>
    </source>
</evidence>
<dbReference type="Proteomes" id="UP000177199">
    <property type="component" value="Unassembled WGS sequence"/>
</dbReference>
<keyword evidence="3 10" id="KW-0436">Ligase</keyword>
<dbReference type="GO" id="GO:0070681">
    <property type="term" value="P:glutaminyl-tRNAGln biosynthesis via transamidation"/>
    <property type="evidence" value="ECO:0007669"/>
    <property type="project" value="TreeGrafter"/>
</dbReference>
<dbReference type="Gene3D" id="1.10.150.380">
    <property type="entry name" value="GatB domain, N-terminal subdomain"/>
    <property type="match status" value="1"/>
</dbReference>
<comment type="similarity">
    <text evidence="1 10">Belongs to the GatB/GatE family. GatB subfamily.</text>
</comment>
<comment type="subunit">
    <text evidence="2 10">Heterotrimer of A, B and C subunits.</text>
</comment>
<dbReference type="HAMAP" id="MF_00121">
    <property type="entry name" value="GatB"/>
    <property type="match status" value="1"/>
</dbReference>
<dbReference type="PANTHER" id="PTHR11659">
    <property type="entry name" value="GLUTAMYL-TRNA GLN AMIDOTRANSFERASE SUBUNIT B MITOCHONDRIAL AND PROKARYOTIC PET112-RELATED"/>
    <property type="match status" value="1"/>
</dbReference>
<dbReference type="InterPro" id="IPR017959">
    <property type="entry name" value="Asn/Gln-tRNA_amidoTrfase_suB/E"/>
</dbReference>
<evidence type="ECO:0000256" key="3">
    <source>
        <dbReference type="ARBA" id="ARBA00022598"/>
    </source>
</evidence>
<dbReference type="EMBL" id="MFZV01000017">
    <property type="protein sequence ID" value="OGK31188.1"/>
    <property type="molecule type" value="Genomic_DNA"/>
</dbReference>
<dbReference type="InterPro" id="IPR018027">
    <property type="entry name" value="Asn/Gln_amidotransferase"/>
</dbReference>
<keyword evidence="4 10" id="KW-0547">Nucleotide-binding</keyword>
<evidence type="ECO:0000256" key="8">
    <source>
        <dbReference type="ARBA" id="ARBA00047380"/>
    </source>
</evidence>
<keyword evidence="5 10" id="KW-0067">ATP-binding</keyword>
<dbReference type="PANTHER" id="PTHR11659:SF0">
    <property type="entry name" value="GLUTAMYL-TRNA(GLN) AMIDOTRANSFERASE SUBUNIT B, MITOCHONDRIAL"/>
    <property type="match status" value="1"/>
</dbReference>
<dbReference type="PROSITE" id="PS01234">
    <property type="entry name" value="GATB"/>
    <property type="match status" value="1"/>
</dbReference>
<dbReference type="InterPro" id="IPR017958">
    <property type="entry name" value="Gln-tRNA_amidoTrfase_suB_CS"/>
</dbReference>
<protein>
    <recommendedName>
        <fullName evidence="10">Aspartyl/glutamyl-tRNA(Asn/Gln) amidotransferase subunit B</fullName>
        <shortName evidence="10">Asp/Glu-ADT subunit B</shortName>
        <ecNumber evidence="10">6.3.5.-</ecNumber>
    </recommendedName>
</protein>
<gene>
    <name evidence="10" type="primary">gatB</name>
    <name evidence="13" type="ORF">A3F29_01685</name>
</gene>
<evidence type="ECO:0000313" key="13">
    <source>
        <dbReference type="EMBL" id="OGK31188.1"/>
    </source>
</evidence>
<evidence type="ECO:0000313" key="14">
    <source>
        <dbReference type="Proteomes" id="UP000177199"/>
    </source>
</evidence>
<dbReference type="InterPro" id="IPR004413">
    <property type="entry name" value="GatB"/>
</dbReference>
<comment type="function">
    <text evidence="7 10">Allows the formation of correctly charged Asn-tRNA(Asn) or Gln-tRNA(Gln) through the transamidation of misacylated Asp-tRNA(Asn) or Glu-tRNA(Gln) in organisms which lack either or both of asparaginyl-tRNA or glutaminyl-tRNA synthetases. The reaction takes place in the presence of glutamine and ATP through an activated phospho-Asp-tRNA(Asn) or phospho-Glu-tRNA(Gln).</text>
</comment>
<dbReference type="Gene3D" id="1.10.10.410">
    <property type="match status" value="1"/>
</dbReference>
<dbReference type="GO" id="GO:0006412">
    <property type="term" value="P:translation"/>
    <property type="evidence" value="ECO:0007669"/>
    <property type="project" value="UniProtKB-UniRule"/>
</dbReference>